<dbReference type="EMBL" id="JAXCGZ010018969">
    <property type="protein sequence ID" value="KAK7066971.1"/>
    <property type="molecule type" value="Genomic_DNA"/>
</dbReference>
<organism evidence="2 3">
    <name type="scientific">Halocaridina rubra</name>
    <name type="common">Hawaiian red shrimp</name>
    <dbReference type="NCBI Taxonomy" id="373956"/>
    <lineage>
        <taxon>Eukaryota</taxon>
        <taxon>Metazoa</taxon>
        <taxon>Ecdysozoa</taxon>
        <taxon>Arthropoda</taxon>
        <taxon>Crustacea</taxon>
        <taxon>Multicrustacea</taxon>
        <taxon>Malacostraca</taxon>
        <taxon>Eumalacostraca</taxon>
        <taxon>Eucarida</taxon>
        <taxon>Decapoda</taxon>
        <taxon>Pleocyemata</taxon>
        <taxon>Caridea</taxon>
        <taxon>Atyoidea</taxon>
        <taxon>Atyidae</taxon>
        <taxon>Halocaridina</taxon>
    </lineage>
</organism>
<evidence type="ECO:0000313" key="3">
    <source>
        <dbReference type="Proteomes" id="UP001381693"/>
    </source>
</evidence>
<dbReference type="AlphaFoldDB" id="A0AAN8WN08"/>
<name>A0AAN8WN08_HALRR</name>
<gene>
    <name evidence="2" type="ORF">SK128_018247</name>
</gene>
<protein>
    <submittedName>
        <fullName evidence="2">Uncharacterized protein</fullName>
    </submittedName>
</protein>
<dbReference type="Proteomes" id="UP001381693">
    <property type="component" value="Unassembled WGS sequence"/>
</dbReference>
<accession>A0AAN8WN08</accession>
<reference evidence="2 3" key="1">
    <citation type="submission" date="2023-11" db="EMBL/GenBank/DDBJ databases">
        <title>Halocaridina rubra genome assembly.</title>
        <authorList>
            <person name="Smith C."/>
        </authorList>
    </citation>
    <scope>NUCLEOTIDE SEQUENCE [LARGE SCALE GENOMIC DNA]</scope>
    <source>
        <strain evidence="2">EP-1</strain>
        <tissue evidence="2">Whole</tissue>
    </source>
</reference>
<comment type="caution">
    <text evidence="2">The sequence shown here is derived from an EMBL/GenBank/DDBJ whole genome shotgun (WGS) entry which is preliminary data.</text>
</comment>
<feature type="compositionally biased region" description="Polar residues" evidence="1">
    <location>
        <begin position="84"/>
        <end position="94"/>
    </location>
</feature>
<sequence>EDNTEDEVSQSFTRPHLVDFQDTQGNREVVLFSLQPRGKIAPDARLCHDTAQRPGSLIIWSMKIGMTRNSPKITSIYKGPPTNPATKNTINGSG</sequence>
<feature type="region of interest" description="Disordered" evidence="1">
    <location>
        <begin position="73"/>
        <end position="94"/>
    </location>
</feature>
<feature type="non-terminal residue" evidence="2">
    <location>
        <position position="1"/>
    </location>
</feature>
<evidence type="ECO:0000313" key="2">
    <source>
        <dbReference type="EMBL" id="KAK7066971.1"/>
    </source>
</evidence>
<evidence type="ECO:0000256" key="1">
    <source>
        <dbReference type="SAM" id="MobiDB-lite"/>
    </source>
</evidence>
<keyword evidence="3" id="KW-1185">Reference proteome</keyword>
<proteinExistence type="predicted"/>